<dbReference type="EMBL" id="JAVHNS010000016">
    <property type="protein sequence ID" value="KAK6333907.1"/>
    <property type="molecule type" value="Genomic_DNA"/>
</dbReference>
<dbReference type="Proteomes" id="UP001373714">
    <property type="component" value="Unassembled WGS sequence"/>
</dbReference>
<evidence type="ECO:0008006" key="3">
    <source>
        <dbReference type="Google" id="ProtNLM"/>
    </source>
</evidence>
<evidence type="ECO:0000313" key="1">
    <source>
        <dbReference type="EMBL" id="KAK6333907.1"/>
    </source>
</evidence>
<dbReference type="GO" id="GO:0005739">
    <property type="term" value="C:mitochondrion"/>
    <property type="evidence" value="ECO:0007669"/>
    <property type="project" value="TreeGrafter"/>
</dbReference>
<sequence>MQSDPGYVAVHERKKSSPQNARLLERIAADAASAVIAAVAVAPAICTIDKSIVENASGKRRLVESIKHSMTELVTKPQKFFLSKTFGLVAMVYAGTYLVANTTDTFLSYKKGNEDITKVTAGTAKFAGTSSTNILLTLVKDRTFARMFGTGASKPIPLPTYALFCARDCLTILFSFNVPPALSKVLPDNIAGFSSLSTAQILAPAGCQFLSTPMHLLGLDLYNRGEKLSVKDRIQAIRANYFKSSLARIARIVPAFGIAGVLNSKCRYYMMENIERRMKNDRVALG</sequence>
<proteinExistence type="predicted"/>
<protein>
    <recommendedName>
        <fullName evidence="3">Sequence orphan</fullName>
    </recommendedName>
</protein>
<name>A0AAV9U1Q3_9PEZI</name>
<dbReference type="InterPro" id="IPR038781">
    <property type="entry name" value="C365.16-ike"/>
</dbReference>
<organism evidence="1 2">
    <name type="scientific">Orbilia blumenaviensis</name>
    <dbReference type="NCBI Taxonomy" id="1796055"/>
    <lineage>
        <taxon>Eukaryota</taxon>
        <taxon>Fungi</taxon>
        <taxon>Dikarya</taxon>
        <taxon>Ascomycota</taxon>
        <taxon>Pezizomycotina</taxon>
        <taxon>Orbiliomycetes</taxon>
        <taxon>Orbiliales</taxon>
        <taxon>Orbiliaceae</taxon>
        <taxon>Orbilia</taxon>
    </lineage>
</organism>
<dbReference type="AlphaFoldDB" id="A0AAV9U1Q3"/>
<comment type="caution">
    <text evidence="1">The sequence shown here is derived from an EMBL/GenBank/DDBJ whole genome shotgun (WGS) entry which is preliminary data.</text>
</comment>
<dbReference type="PANTHER" id="PTHR37845:SF1">
    <property type="entry name" value="SEQUENCE ORPHAN"/>
    <property type="match status" value="1"/>
</dbReference>
<gene>
    <name evidence="1" type="ORF">TWF730_004088</name>
</gene>
<evidence type="ECO:0000313" key="2">
    <source>
        <dbReference type="Proteomes" id="UP001373714"/>
    </source>
</evidence>
<reference evidence="1 2" key="1">
    <citation type="submission" date="2019-10" db="EMBL/GenBank/DDBJ databases">
        <authorList>
            <person name="Palmer J.M."/>
        </authorList>
    </citation>
    <scope>NUCLEOTIDE SEQUENCE [LARGE SCALE GENOMIC DNA]</scope>
    <source>
        <strain evidence="1 2">TWF730</strain>
    </source>
</reference>
<dbReference type="PANTHER" id="PTHR37845">
    <property type="entry name" value="SEQUENCE ORPHAN"/>
    <property type="match status" value="1"/>
</dbReference>
<accession>A0AAV9U1Q3</accession>
<keyword evidence="2" id="KW-1185">Reference proteome</keyword>